<accession>D3B6T0</accession>
<keyword evidence="3" id="KW-1185">Reference proteome</keyword>
<dbReference type="PANTHER" id="PTHR48079:SF3">
    <property type="entry name" value="NAD-DEPENDENT EPIMERASE_DEHYDRATASE DOMAIN-CONTAINING PROTEIN"/>
    <property type="match status" value="1"/>
</dbReference>
<dbReference type="GO" id="GO:0005737">
    <property type="term" value="C:cytoplasm"/>
    <property type="evidence" value="ECO:0007669"/>
    <property type="project" value="TreeGrafter"/>
</dbReference>
<protein>
    <recommendedName>
        <fullName evidence="1">NAD-dependent epimerase/dehydratase domain-containing protein</fullName>
    </recommendedName>
</protein>
<dbReference type="RefSeq" id="XP_020435167.1">
    <property type="nucleotide sequence ID" value="XM_020574753.1"/>
</dbReference>
<dbReference type="EMBL" id="ADBJ01000017">
    <property type="protein sequence ID" value="EFA83050.1"/>
    <property type="molecule type" value="Genomic_DNA"/>
</dbReference>
<dbReference type="GeneID" id="31359324"/>
<evidence type="ECO:0000313" key="2">
    <source>
        <dbReference type="EMBL" id="EFA83050.1"/>
    </source>
</evidence>
<evidence type="ECO:0000259" key="1">
    <source>
        <dbReference type="Pfam" id="PF01370"/>
    </source>
</evidence>
<dbReference type="InterPro" id="IPR036291">
    <property type="entry name" value="NAD(P)-bd_dom_sf"/>
</dbReference>
<dbReference type="Pfam" id="PF01370">
    <property type="entry name" value="Epimerase"/>
    <property type="match status" value="1"/>
</dbReference>
<feature type="domain" description="NAD-dependent epimerase/dehydratase" evidence="1">
    <location>
        <begin position="4"/>
        <end position="80"/>
    </location>
</feature>
<comment type="caution">
    <text evidence="2">The sequence shown here is derived from an EMBL/GenBank/DDBJ whole genome shotgun (WGS) entry which is preliminary data.</text>
</comment>
<dbReference type="AlphaFoldDB" id="D3B6T0"/>
<sequence length="321" mass="35643">MPVVFVLGCTGLIGNEVALQFIRKGYEVYGLARTEEKANQLKRVEIKPVIASGKDVEIWSAIATKADIIVEAIADYSDYEVEHVVYQEIHRIAKSNPNITIIYTNGIWQYGSSNDLITEHSTLSNAPALVKNRIALGSKYIALGAILILPSLVYGGSGAHSAHYFRSIEKGEITLFSEDQYQTYIHYIDIASMYVAAAERAHLLRGESFIAADHVHKVSDVVKGIAAALGKEIKITYKGAPTDDYQACLALNQRASNSKAKIKLDWKPTQRSLIDDAQNYCIKIPKLKITLGFDQWPIENAFSVKNIMSFIFVFCAEFVFA</sequence>
<dbReference type="Gene3D" id="3.40.50.720">
    <property type="entry name" value="NAD(P)-binding Rossmann-like Domain"/>
    <property type="match status" value="1"/>
</dbReference>
<proteinExistence type="predicted"/>
<dbReference type="SUPFAM" id="SSF51735">
    <property type="entry name" value="NAD(P)-binding Rossmann-fold domains"/>
    <property type="match status" value="1"/>
</dbReference>
<dbReference type="InterPro" id="IPR001509">
    <property type="entry name" value="Epimerase_deHydtase"/>
</dbReference>
<dbReference type="InterPro" id="IPR051783">
    <property type="entry name" value="NAD(P)-dependent_oxidoreduct"/>
</dbReference>
<dbReference type="PANTHER" id="PTHR48079">
    <property type="entry name" value="PROTEIN YEEZ"/>
    <property type="match status" value="1"/>
</dbReference>
<gene>
    <name evidence="2" type="ORF">PPL_03837</name>
</gene>
<reference evidence="2 3" key="1">
    <citation type="journal article" date="2011" name="Genome Res.">
        <title>Phylogeny-wide analysis of social amoeba genomes highlights ancient origins for complex intercellular communication.</title>
        <authorList>
            <person name="Heidel A.J."/>
            <person name="Lawal H.M."/>
            <person name="Felder M."/>
            <person name="Schilde C."/>
            <person name="Helps N.R."/>
            <person name="Tunggal B."/>
            <person name="Rivero F."/>
            <person name="John U."/>
            <person name="Schleicher M."/>
            <person name="Eichinger L."/>
            <person name="Platzer M."/>
            <person name="Noegel A.A."/>
            <person name="Schaap P."/>
            <person name="Gloeckner G."/>
        </authorList>
    </citation>
    <scope>NUCLEOTIDE SEQUENCE [LARGE SCALE GENOMIC DNA]</scope>
    <source>
        <strain evidence="3">ATCC 26659 / Pp 5 / PN500</strain>
    </source>
</reference>
<dbReference type="InParanoid" id="D3B6T0"/>
<organism evidence="2 3">
    <name type="scientific">Heterostelium pallidum (strain ATCC 26659 / Pp 5 / PN500)</name>
    <name type="common">Cellular slime mold</name>
    <name type="synonym">Polysphondylium pallidum</name>
    <dbReference type="NCBI Taxonomy" id="670386"/>
    <lineage>
        <taxon>Eukaryota</taxon>
        <taxon>Amoebozoa</taxon>
        <taxon>Evosea</taxon>
        <taxon>Eumycetozoa</taxon>
        <taxon>Dictyostelia</taxon>
        <taxon>Acytosteliales</taxon>
        <taxon>Acytosteliaceae</taxon>
        <taxon>Heterostelium</taxon>
    </lineage>
</organism>
<evidence type="ECO:0000313" key="3">
    <source>
        <dbReference type="Proteomes" id="UP000001396"/>
    </source>
</evidence>
<dbReference type="OMA" id="IDFPQWT"/>
<dbReference type="GO" id="GO:0004029">
    <property type="term" value="F:aldehyde dehydrogenase (NAD+) activity"/>
    <property type="evidence" value="ECO:0007669"/>
    <property type="project" value="TreeGrafter"/>
</dbReference>
<dbReference type="STRING" id="670386.D3B6T0"/>
<dbReference type="Proteomes" id="UP000001396">
    <property type="component" value="Unassembled WGS sequence"/>
</dbReference>
<name>D3B6T0_HETP5</name>